<feature type="region of interest" description="Disordered" evidence="2">
    <location>
        <begin position="791"/>
        <end position="821"/>
    </location>
</feature>
<evidence type="ECO:0000259" key="3">
    <source>
        <dbReference type="PROSITE" id="PS50011"/>
    </source>
</evidence>
<evidence type="ECO:0000313" key="5">
    <source>
        <dbReference type="Proteomes" id="UP000009168"/>
    </source>
</evidence>
<keyword evidence="4" id="KW-0418">Kinase</keyword>
<protein>
    <submittedName>
        <fullName evidence="4">Kinase domain protein, putative</fullName>
    </submittedName>
</protein>
<proteinExistence type="predicted"/>
<dbReference type="SMART" id="SM00220">
    <property type="entry name" value="S_TKc"/>
    <property type="match status" value="1"/>
</dbReference>
<dbReference type="GO" id="GO:0004672">
    <property type="term" value="F:protein kinase activity"/>
    <property type="evidence" value="ECO:0007669"/>
    <property type="project" value="InterPro"/>
</dbReference>
<dbReference type="InParanoid" id="Q22VZ5"/>
<name>Q22VZ5_TETTS</name>
<feature type="domain" description="Protein kinase" evidence="3">
    <location>
        <begin position="26"/>
        <end position="355"/>
    </location>
</feature>
<feature type="region of interest" description="Disordered" evidence="2">
    <location>
        <begin position="711"/>
        <end position="752"/>
    </location>
</feature>
<keyword evidence="1" id="KW-0175">Coiled coil</keyword>
<feature type="compositionally biased region" description="Polar residues" evidence="2">
    <location>
        <begin position="526"/>
        <end position="546"/>
    </location>
</feature>
<feature type="compositionally biased region" description="Polar residues" evidence="2">
    <location>
        <begin position="579"/>
        <end position="593"/>
    </location>
</feature>
<feature type="compositionally biased region" description="Polar residues" evidence="2">
    <location>
        <begin position="451"/>
        <end position="460"/>
    </location>
</feature>
<dbReference type="SUPFAM" id="SSF56112">
    <property type="entry name" value="Protein kinase-like (PK-like)"/>
    <property type="match status" value="1"/>
</dbReference>
<keyword evidence="5" id="KW-1185">Reference proteome</keyword>
<dbReference type="EMBL" id="GG662820">
    <property type="protein sequence ID" value="EAR89621.1"/>
    <property type="molecule type" value="Genomic_DNA"/>
</dbReference>
<dbReference type="Proteomes" id="UP000009168">
    <property type="component" value="Unassembled WGS sequence"/>
</dbReference>
<reference evidence="5" key="1">
    <citation type="journal article" date="2006" name="PLoS Biol.">
        <title>Macronuclear genome sequence of the ciliate Tetrahymena thermophila, a model eukaryote.</title>
        <authorList>
            <person name="Eisen J.A."/>
            <person name="Coyne R.S."/>
            <person name="Wu M."/>
            <person name="Wu D."/>
            <person name="Thiagarajan M."/>
            <person name="Wortman J.R."/>
            <person name="Badger J.H."/>
            <person name="Ren Q."/>
            <person name="Amedeo P."/>
            <person name="Jones K.M."/>
            <person name="Tallon L.J."/>
            <person name="Delcher A.L."/>
            <person name="Salzberg S.L."/>
            <person name="Silva J.C."/>
            <person name="Haas B.J."/>
            <person name="Majoros W.H."/>
            <person name="Farzad M."/>
            <person name="Carlton J.M."/>
            <person name="Smith R.K. Jr."/>
            <person name="Garg J."/>
            <person name="Pearlman R.E."/>
            <person name="Karrer K.M."/>
            <person name="Sun L."/>
            <person name="Manning G."/>
            <person name="Elde N.C."/>
            <person name="Turkewitz A.P."/>
            <person name="Asai D.J."/>
            <person name="Wilkes D.E."/>
            <person name="Wang Y."/>
            <person name="Cai H."/>
            <person name="Collins K."/>
            <person name="Stewart B.A."/>
            <person name="Lee S.R."/>
            <person name="Wilamowska K."/>
            <person name="Weinberg Z."/>
            <person name="Ruzzo W.L."/>
            <person name="Wloga D."/>
            <person name="Gaertig J."/>
            <person name="Frankel J."/>
            <person name="Tsao C.-C."/>
            <person name="Gorovsky M.A."/>
            <person name="Keeling P.J."/>
            <person name="Waller R.F."/>
            <person name="Patron N.J."/>
            <person name="Cherry J.M."/>
            <person name="Stover N.A."/>
            <person name="Krieger C.J."/>
            <person name="del Toro C."/>
            <person name="Ryder H.F."/>
            <person name="Williamson S.C."/>
            <person name="Barbeau R.A."/>
            <person name="Hamilton E.P."/>
            <person name="Orias E."/>
        </authorList>
    </citation>
    <scope>NUCLEOTIDE SEQUENCE [LARGE SCALE GENOMIC DNA]</scope>
    <source>
        <strain evidence="5">SB210</strain>
    </source>
</reference>
<feature type="compositionally biased region" description="Polar residues" evidence="2">
    <location>
        <begin position="717"/>
        <end position="752"/>
    </location>
</feature>
<dbReference type="KEGG" id="tet:TTHERM_00161390"/>
<sequence length="1340" mass="155619">MGANQSVDLLVGEKFEETSFNLRNDTHLVREMNTDLYGESQLMQYKESLHHPYLVLKSRLLASKSEYEEFIKEPQKRKNMRSPYLIPLLNIYQIKQQDYCSKYFKVYMLYAYCEKTLFDAMIEMNELQQTFKEQEIIQMIENVLQGLIFLKQNGISHDTIKASTIAIANNSDSQNVSGIADYLCNSYKKVNTSNSANKQANINQDLENTNFLSLANVKYQIADSKFMHNGKDAYTSAILGENQDFYLSPQLFTRLKHRYVQGFNANKPEEQRSNEVSQVFSLGLVAIEMATLKSVRKIYDFDYYSLNKGKLLDKLGLISNLYSPQLAYIIAKMITFSEKDRFTFNQTLDYIHNYQQNPQQFHDIDFIPSMILENYNAGHTEADFHGNASQNSQVQIKTLEDEDDLIKRARQNALINKQGDKNFDQQEDAANNINIIRNSNLSDEQIKSRSKSPSITPSAKENYQKDFATPNKNINNVFTPGQTNSSQHQRGLSTALHNQNSYTNQKNTFLSPSENLQRSIKNSNPQYSISEYNNINTPQQYQPESDSQLRFHRDEVLNSAYQSQNLISSSKNIGRHSQKPSNPQSKIASQDLSSYDQPDFKLDKEYEKSVDFQNTVYYNKMRPTEPLDQKKYSHQYSQSLIASSLNNTIKAQSNPYTSQNQKVEYQINQNKIDQNLINQQERIKQSSQSHNLYSKNLSEILNESNNIQFNNKFPNNSKSQFISPQIHNDNSNIKINPPQVNLSPKQNNQEQKYQMRLPSQKSLRSESLIGSHLDIDQQNQKYSLKFSPKNISHAQQSPNFFKSQNQTSELKRSAPSKSVHVSNPSELFNQNGQILNSDQFNRNRQHINKFIQQPLNQNMLQVPQKQQYYFKNQNSHNSSAQQNEDSVQISVANETDMNKQEYPQQMIYNFDAKLIQDTKDRQLFVPQQSQYLQMSNGQIQGIQSNGNKMNMQNFERRSNMSEQNNSQVNLSQNLQNVVESSQPNHIQSTSYNQLQKKENQNIYQSKSNTPIQQSQNQLNVLKYSQRLQNQDIPIQQLKSQNLNNNYLFQSSNSIAIAHNLINGSGQIDQSNSIKEQPFIQPPVQNVYQFYQDKSNNVSQTDRVNIKSIIKEKNTENMLDNSLIDQNLLINGPPTPRKSIRGSKNMYRLYEKSPNKDDLHYKLEKVSIPEEEYSKDVQQTIKELEQKIKDFDNKMQKQKMGTSQQEMYKNSQEEQQSAFQKFLSSFSCKTNQNVIQDQQKQNTDNMPTQKTPLKYLFTEDRISPERFPISEDEYYNHFENRNSNSQQRLSPNPYSNSRQNSFYNTSMNQRQNISNSKSPVQNSRDMKAFFQKTAPFAENYN</sequence>
<dbReference type="Gene3D" id="1.10.510.10">
    <property type="entry name" value="Transferase(Phosphotransferase) domain 1"/>
    <property type="match status" value="1"/>
</dbReference>
<dbReference type="HOGENOM" id="CLU_258457_0_0_1"/>
<organism evidence="4 5">
    <name type="scientific">Tetrahymena thermophila (strain SB210)</name>
    <dbReference type="NCBI Taxonomy" id="312017"/>
    <lineage>
        <taxon>Eukaryota</taxon>
        <taxon>Sar</taxon>
        <taxon>Alveolata</taxon>
        <taxon>Ciliophora</taxon>
        <taxon>Intramacronucleata</taxon>
        <taxon>Oligohymenophorea</taxon>
        <taxon>Hymenostomatida</taxon>
        <taxon>Tetrahymenina</taxon>
        <taxon>Tetrahymenidae</taxon>
        <taxon>Tetrahymena</taxon>
    </lineage>
</organism>
<feature type="region of interest" description="Disordered" evidence="2">
    <location>
        <begin position="1280"/>
        <end position="1323"/>
    </location>
</feature>
<evidence type="ECO:0000256" key="2">
    <source>
        <dbReference type="SAM" id="MobiDB-lite"/>
    </source>
</evidence>
<evidence type="ECO:0000256" key="1">
    <source>
        <dbReference type="SAM" id="Coils"/>
    </source>
</evidence>
<gene>
    <name evidence="4" type="ORF">TTHERM_00161390</name>
</gene>
<keyword evidence="4" id="KW-0808">Transferase</keyword>
<feature type="compositionally biased region" description="Polar residues" evidence="2">
    <location>
        <begin position="791"/>
        <end position="808"/>
    </location>
</feature>
<dbReference type="GO" id="GO:0005524">
    <property type="term" value="F:ATP binding"/>
    <property type="evidence" value="ECO:0007669"/>
    <property type="project" value="InterPro"/>
</dbReference>
<evidence type="ECO:0000313" key="4">
    <source>
        <dbReference type="EMBL" id="EAR89621.1"/>
    </source>
</evidence>
<feature type="compositionally biased region" description="Polar residues" evidence="2">
    <location>
        <begin position="1280"/>
        <end position="1322"/>
    </location>
</feature>
<feature type="region of interest" description="Disordered" evidence="2">
    <location>
        <begin position="567"/>
        <end position="593"/>
    </location>
</feature>
<accession>Q22VZ5</accession>
<dbReference type="GeneID" id="7833519"/>
<feature type="region of interest" description="Disordered" evidence="2">
    <location>
        <begin position="526"/>
        <end position="548"/>
    </location>
</feature>
<dbReference type="PROSITE" id="PS50011">
    <property type="entry name" value="PROTEIN_KINASE_DOM"/>
    <property type="match status" value="1"/>
</dbReference>
<dbReference type="RefSeq" id="XP_001009867.1">
    <property type="nucleotide sequence ID" value="XM_001009867.1"/>
</dbReference>
<feature type="coiled-coil region" evidence="1">
    <location>
        <begin position="1173"/>
        <end position="1200"/>
    </location>
</feature>
<dbReference type="InterPro" id="IPR011009">
    <property type="entry name" value="Kinase-like_dom_sf"/>
</dbReference>
<feature type="region of interest" description="Disordered" evidence="2">
    <location>
        <begin position="441"/>
        <end position="460"/>
    </location>
</feature>
<dbReference type="InterPro" id="IPR000719">
    <property type="entry name" value="Prot_kinase_dom"/>
</dbReference>